<protein>
    <submittedName>
        <fullName evidence="1">Uncharacterized protein</fullName>
    </submittedName>
</protein>
<dbReference type="Proteomes" id="UP001374535">
    <property type="component" value="Chromosome 11"/>
</dbReference>
<keyword evidence="2" id="KW-1185">Reference proteome</keyword>
<reference evidence="1 2" key="1">
    <citation type="journal article" date="2023" name="Life. Sci Alliance">
        <title>Evolutionary insights into 3D genome organization and epigenetic landscape of Vigna mungo.</title>
        <authorList>
            <person name="Junaid A."/>
            <person name="Singh B."/>
            <person name="Bhatia S."/>
        </authorList>
    </citation>
    <scope>NUCLEOTIDE SEQUENCE [LARGE SCALE GENOMIC DNA]</scope>
    <source>
        <strain evidence="1">Urdbean</strain>
    </source>
</reference>
<dbReference type="EMBL" id="CP144690">
    <property type="protein sequence ID" value="WVY90087.1"/>
    <property type="molecule type" value="Genomic_DNA"/>
</dbReference>
<evidence type="ECO:0000313" key="1">
    <source>
        <dbReference type="EMBL" id="WVY90087.1"/>
    </source>
</evidence>
<organism evidence="1 2">
    <name type="scientific">Vigna mungo</name>
    <name type="common">Black gram</name>
    <name type="synonym">Phaseolus mungo</name>
    <dbReference type="NCBI Taxonomy" id="3915"/>
    <lineage>
        <taxon>Eukaryota</taxon>
        <taxon>Viridiplantae</taxon>
        <taxon>Streptophyta</taxon>
        <taxon>Embryophyta</taxon>
        <taxon>Tracheophyta</taxon>
        <taxon>Spermatophyta</taxon>
        <taxon>Magnoliopsida</taxon>
        <taxon>eudicotyledons</taxon>
        <taxon>Gunneridae</taxon>
        <taxon>Pentapetalae</taxon>
        <taxon>rosids</taxon>
        <taxon>fabids</taxon>
        <taxon>Fabales</taxon>
        <taxon>Fabaceae</taxon>
        <taxon>Papilionoideae</taxon>
        <taxon>50 kb inversion clade</taxon>
        <taxon>NPAAA clade</taxon>
        <taxon>indigoferoid/millettioid clade</taxon>
        <taxon>Phaseoleae</taxon>
        <taxon>Vigna</taxon>
    </lineage>
</organism>
<accession>A0AAQ3RER1</accession>
<evidence type="ECO:0000313" key="2">
    <source>
        <dbReference type="Proteomes" id="UP001374535"/>
    </source>
</evidence>
<gene>
    <name evidence="1" type="ORF">V8G54_035601</name>
</gene>
<name>A0AAQ3RER1_VIGMU</name>
<dbReference type="AlphaFoldDB" id="A0AAQ3RER1"/>
<proteinExistence type="predicted"/>
<sequence length="103" mass="12226">MVKVNKQKIYHFPYGVIIRKVLRHYYIDLITNEFTLSYSKKNVIENSALHHMGLSFKDEHVPVIEEVEPLGVDKSEYHFKPKTGFEKFVVDQFKRQSTKLNKI</sequence>